<evidence type="ECO:0000313" key="2">
    <source>
        <dbReference type="EMBL" id="TKR83192.1"/>
    </source>
</evidence>
<protein>
    <recommendedName>
        <fullName evidence="4">G-protein coupled receptors family 1 profile domain-containing protein</fullName>
    </recommendedName>
</protein>
<feature type="transmembrane region" description="Helical" evidence="1">
    <location>
        <begin position="181"/>
        <end position="203"/>
    </location>
</feature>
<feature type="transmembrane region" description="Helical" evidence="1">
    <location>
        <begin position="41"/>
        <end position="64"/>
    </location>
</feature>
<dbReference type="EMBL" id="AZBU02000004">
    <property type="protein sequence ID" value="TKR83192.1"/>
    <property type="molecule type" value="Genomic_DNA"/>
</dbReference>
<name>A0A4U5NK97_STECR</name>
<feature type="transmembrane region" description="Helical" evidence="1">
    <location>
        <begin position="85"/>
        <end position="110"/>
    </location>
</feature>
<dbReference type="Proteomes" id="UP000298663">
    <property type="component" value="Unassembled WGS sequence"/>
</dbReference>
<reference evidence="2 3" key="2">
    <citation type="journal article" date="2019" name="G3 (Bethesda)">
        <title>Hybrid Assembly of the Genome of the Entomopathogenic Nematode Steinernema carpocapsae Identifies the X-Chromosome.</title>
        <authorList>
            <person name="Serra L."/>
            <person name="Macchietto M."/>
            <person name="Macias-Munoz A."/>
            <person name="McGill C.J."/>
            <person name="Rodriguez I.M."/>
            <person name="Rodriguez B."/>
            <person name="Murad R."/>
            <person name="Mortazavi A."/>
        </authorList>
    </citation>
    <scope>NUCLEOTIDE SEQUENCE [LARGE SCALE GENOMIC DNA]</scope>
    <source>
        <strain evidence="2 3">ALL</strain>
    </source>
</reference>
<dbReference type="OrthoDB" id="5902591at2759"/>
<keyword evidence="3" id="KW-1185">Reference proteome</keyword>
<comment type="caution">
    <text evidence="2">The sequence shown here is derived from an EMBL/GenBank/DDBJ whole genome shotgun (WGS) entry which is preliminary data.</text>
</comment>
<keyword evidence="1" id="KW-1133">Transmembrane helix</keyword>
<sequence length="263" mass="29962">MSSVVQCCVLSFIQVLTANVNGLFVAEAIRVRHAGENKCHFITHSVFFCLINLCIAAYQMLVVNNPFLAYFKMLQADLNPLNVDIMWALGVGLSIAQYISFLVLVVNRMVVISFADDVYSSVWSNSVCVFLLFVQFLFPLGYVVVFLVELPRLHLAIEEGEPKIAWDNDYLELEYRTLSKIILTIIIALIGISFVITGVLQVFRSDYFEYEEDFSTSSMGNESREITWMTHSVIRSDYSSQGRFCKVLDLAGDLIFRLYKYLT</sequence>
<evidence type="ECO:0000313" key="3">
    <source>
        <dbReference type="Proteomes" id="UP000298663"/>
    </source>
</evidence>
<keyword evidence="1" id="KW-0472">Membrane</keyword>
<accession>A0A4U5NK97</accession>
<dbReference type="AlphaFoldDB" id="A0A4U5NK97"/>
<keyword evidence="1" id="KW-0812">Transmembrane</keyword>
<reference evidence="2 3" key="1">
    <citation type="journal article" date="2015" name="Genome Biol.">
        <title>Comparative genomics of Steinernema reveals deeply conserved gene regulatory networks.</title>
        <authorList>
            <person name="Dillman A.R."/>
            <person name="Macchietto M."/>
            <person name="Porter C.F."/>
            <person name="Rogers A."/>
            <person name="Williams B."/>
            <person name="Antoshechkin I."/>
            <person name="Lee M.M."/>
            <person name="Goodwin Z."/>
            <person name="Lu X."/>
            <person name="Lewis E.E."/>
            <person name="Goodrich-Blair H."/>
            <person name="Stock S.P."/>
            <person name="Adams B.J."/>
            <person name="Sternberg P.W."/>
            <person name="Mortazavi A."/>
        </authorList>
    </citation>
    <scope>NUCLEOTIDE SEQUENCE [LARGE SCALE GENOMIC DNA]</scope>
    <source>
        <strain evidence="2 3">ALL</strain>
    </source>
</reference>
<organism evidence="2 3">
    <name type="scientific">Steinernema carpocapsae</name>
    <name type="common">Entomopathogenic nematode</name>
    <dbReference type="NCBI Taxonomy" id="34508"/>
    <lineage>
        <taxon>Eukaryota</taxon>
        <taxon>Metazoa</taxon>
        <taxon>Ecdysozoa</taxon>
        <taxon>Nematoda</taxon>
        <taxon>Chromadorea</taxon>
        <taxon>Rhabditida</taxon>
        <taxon>Tylenchina</taxon>
        <taxon>Panagrolaimomorpha</taxon>
        <taxon>Strongyloidoidea</taxon>
        <taxon>Steinernematidae</taxon>
        <taxon>Steinernema</taxon>
    </lineage>
</organism>
<feature type="transmembrane region" description="Helical" evidence="1">
    <location>
        <begin position="122"/>
        <end position="148"/>
    </location>
</feature>
<evidence type="ECO:0008006" key="4">
    <source>
        <dbReference type="Google" id="ProtNLM"/>
    </source>
</evidence>
<gene>
    <name evidence="2" type="ORF">L596_016820</name>
</gene>
<proteinExistence type="predicted"/>
<evidence type="ECO:0000256" key="1">
    <source>
        <dbReference type="SAM" id="Phobius"/>
    </source>
</evidence>